<protein>
    <recommendedName>
        <fullName evidence="3">Sulfotransferase family protein</fullName>
    </recommendedName>
</protein>
<dbReference type="GeneID" id="78256508"/>
<dbReference type="RefSeq" id="WP_044058194.1">
    <property type="nucleotide sequence ID" value="NZ_CBCSKJ010000007.1"/>
</dbReference>
<gene>
    <name evidence="1" type="ORF">EP13_16620</name>
</gene>
<evidence type="ECO:0000313" key="1">
    <source>
        <dbReference type="EMBL" id="AIG00174.1"/>
    </source>
</evidence>
<dbReference type="KEGG" id="aal:EP13_16620"/>
<name>A0A075P375_9ALTE</name>
<dbReference type="eggNOG" id="ENOG5030IJI">
    <property type="taxonomic scope" value="Bacteria"/>
</dbReference>
<accession>A0A075P375</accession>
<dbReference type="EMBL" id="CP008849">
    <property type="protein sequence ID" value="AIG00174.1"/>
    <property type="molecule type" value="Genomic_DNA"/>
</dbReference>
<reference evidence="1 2" key="1">
    <citation type="submission" date="2014-06" db="EMBL/GenBank/DDBJ databases">
        <title>Genomes of Alteromonas australica, a world apart.</title>
        <authorList>
            <person name="Gonzaga A."/>
            <person name="Lopez-Perez M."/>
            <person name="Rodriguez-Valera F."/>
        </authorList>
    </citation>
    <scope>NUCLEOTIDE SEQUENCE [LARGE SCALE GENOMIC DNA]</scope>
    <source>
        <strain evidence="1 2">H 17</strain>
    </source>
</reference>
<evidence type="ECO:0008006" key="3">
    <source>
        <dbReference type="Google" id="ProtNLM"/>
    </source>
</evidence>
<proteinExistence type="predicted"/>
<dbReference type="InterPro" id="IPR027417">
    <property type="entry name" value="P-loop_NTPase"/>
</dbReference>
<keyword evidence="2" id="KW-1185">Reference proteome</keyword>
<dbReference type="AlphaFoldDB" id="A0A075P375"/>
<sequence length="343" mass="40247">MKPRLYLHAGMHKTGTSAIQKWAKANREVLENNGLHYPDYSPFAEMKINGHMQFTHSLAGKPSQLTLEECERLVEIWKKKCLEKGCDLFFSAESIFRHLLKSQTMHPRMAYLVKIKEIFSEFDVIPVLVFRRPDSFIESLYKENVSKPADPLPKISEWAKTKFHLKYTENYLRYQEVFGTTIVMIYENLIKTPNFVQSFFEGMGYQILAKFEAEAVRKSLSVPQIILKNYSNRYIHDRTVNKQFVDWLAKNKAQIHHAFGNNYASLWESAQEQRSFMRDFPLQEFYQAVGLTASEEMFPPQRVIDNVKYISSPPEHLKIMVDQLFLDETKPFQEKLEQPIDVL</sequence>
<dbReference type="Gene3D" id="3.40.50.300">
    <property type="entry name" value="P-loop containing nucleotide triphosphate hydrolases"/>
    <property type="match status" value="1"/>
</dbReference>
<dbReference type="SUPFAM" id="SSF52540">
    <property type="entry name" value="P-loop containing nucleoside triphosphate hydrolases"/>
    <property type="match status" value="1"/>
</dbReference>
<dbReference type="Proteomes" id="UP000056090">
    <property type="component" value="Chromosome"/>
</dbReference>
<evidence type="ECO:0000313" key="2">
    <source>
        <dbReference type="Proteomes" id="UP000056090"/>
    </source>
</evidence>
<organism evidence="1 2">
    <name type="scientific">Alteromonas australica</name>
    <dbReference type="NCBI Taxonomy" id="589873"/>
    <lineage>
        <taxon>Bacteria</taxon>
        <taxon>Pseudomonadati</taxon>
        <taxon>Pseudomonadota</taxon>
        <taxon>Gammaproteobacteria</taxon>
        <taxon>Alteromonadales</taxon>
        <taxon>Alteromonadaceae</taxon>
        <taxon>Alteromonas/Salinimonas group</taxon>
        <taxon>Alteromonas</taxon>
    </lineage>
</organism>